<feature type="transmembrane region" description="Helical" evidence="6">
    <location>
        <begin position="213"/>
        <end position="236"/>
    </location>
</feature>
<evidence type="ECO:0000313" key="7">
    <source>
        <dbReference type="EMBL" id="AZA99334.1"/>
    </source>
</evidence>
<feature type="transmembrane region" description="Helical" evidence="6">
    <location>
        <begin position="242"/>
        <end position="266"/>
    </location>
</feature>
<gene>
    <name evidence="7" type="ORF">EG359_06845</name>
</gene>
<feature type="transmembrane region" description="Helical" evidence="6">
    <location>
        <begin position="145"/>
        <end position="161"/>
    </location>
</feature>
<dbReference type="Pfam" id="PF13440">
    <property type="entry name" value="Polysacc_synt_3"/>
    <property type="match status" value="1"/>
</dbReference>
<feature type="transmembrane region" description="Helical" evidence="6">
    <location>
        <begin position="378"/>
        <end position="396"/>
    </location>
</feature>
<comment type="subcellular location">
    <subcellularLocation>
        <location evidence="1">Cell membrane</location>
        <topology evidence="1">Multi-pass membrane protein</topology>
    </subcellularLocation>
</comment>
<dbReference type="Proteomes" id="UP000279541">
    <property type="component" value="Chromosome"/>
</dbReference>
<feature type="transmembrane region" description="Helical" evidence="6">
    <location>
        <begin position="287"/>
        <end position="306"/>
    </location>
</feature>
<keyword evidence="5 6" id="KW-0472">Membrane</keyword>
<evidence type="ECO:0000256" key="1">
    <source>
        <dbReference type="ARBA" id="ARBA00004651"/>
    </source>
</evidence>
<evidence type="ECO:0000256" key="6">
    <source>
        <dbReference type="SAM" id="Phobius"/>
    </source>
</evidence>
<keyword evidence="3 6" id="KW-0812">Transmembrane</keyword>
<dbReference type="InterPro" id="IPR050833">
    <property type="entry name" value="Poly_Biosynth_Transport"/>
</dbReference>
<feature type="transmembrane region" description="Helical" evidence="6">
    <location>
        <begin position="318"/>
        <end position="339"/>
    </location>
</feature>
<keyword evidence="2" id="KW-1003">Cell membrane</keyword>
<evidence type="ECO:0000256" key="3">
    <source>
        <dbReference type="ARBA" id="ARBA00022692"/>
    </source>
</evidence>
<sequence length="409" mass="46878">MVKKLKEIASKQSSLVFTDQLIFSGSNFLLTFLLARKLSISDFGFFSCVLLVTYFLVGICNAVIVQPFQISAAKEFSRKSLGFVFQAVLLLIFIFALLLFAAKFLPISAIEFFKRNLSAVILFTTAYIFQDFVRKILLTLDHIQILLFIDCIFLAVFPFIWVEESLSLFKSLYIIGIINFIATIPGIIYFIKNSDFSLKNNSLFRYHFKEGKWLLSASVVQWFSNNFFTLVAGIYLGTNALGALRLVQSFFGIINIILQTVENYYLPKTALLHYQNKGQEKKELLKNMSKGMAVLGVLIAGFFIFSEPIITFLGGQKYHQYGFVIRLISVLYIVILYGYPTRIAIRILEQNKVFFIGYCISFMFSLLSFHFLLKYFELYGAVSGLVINQVLMVVYWKILLNKKNISVWA</sequence>
<keyword evidence="4 6" id="KW-1133">Transmembrane helix</keyword>
<dbReference type="PANTHER" id="PTHR30250">
    <property type="entry name" value="PST FAMILY PREDICTED COLANIC ACID TRANSPORTER"/>
    <property type="match status" value="1"/>
</dbReference>
<evidence type="ECO:0008006" key="9">
    <source>
        <dbReference type="Google" id="ProtNLM"/>
    </source>
</evidence>
<keyword evidence="8" id="KW-1185">Reference proteome</keyword>
<accession>A0ABM7BLS6</accession>
<feature type="transmembrane region" description="Helical" evidence="6">
    <location>
        <begin position="21"/>
        <end position="38"/>
    </location>
</feature>
<proteinExistence type="predicted"/>
<evidence type="ECO:0000256" key="5">
    <source>
        <dbReference type="ARBA" id="ARBA00023136"/>
    </source>
</evidence>
<dbReference type="PANTHER" id="PTHR30250:SF11">
    <property type="entry name" value="O-ANTIGEN TRANSPORTER-RELATED"/>
    <property type="match status" value="1"/>
</dbReference>
<evidence type="ECO:0000256" key="2">
    <source>
        <dbReference type="ARBA" id="ARBA00022475"/>
    </source>
</evidence>
<dbReference type="EMBL" id="CP033926">
    <property type="protein sequence ID" value="AZA99334.1"/>
    <property type="molecule type" value="Genomic_DNA"/>
</dbReference>
<evidence type="ECO:0000256" key="4">
    <source>
        <dbReference type="ARBA" id="ARBA00022989"/>
    </source>
</evidence>
<reference evidence="7 8" key="1">
    <citation type="submission" date="2018-11" db="EMBL/GenBank/DDBJ databases">
        <title>Proposal to divide the Flavobacteriaceae and reorganize its genera based on Amino Acid Identity values calculated from whole genome sequences.</title>
        <authorList>
            <person name="Nicholson A.C."/>
            <person name="Gulvik C.A."/>
            <person name="Whitney A.M."/>
            <person name="Humrighouse B.W."/>
            <person name="Bell M."/>
            <person name="Holmes B."/>
            <person name="Steigerwalt A.G."/>
            <person name="Villarma A."/>
            <person name="Sheth M."/>
            <person name="Batra D."/>
            <person name="Pryor J."/>
            <person name="Bernardet J.-F."/>
            <person name="Hugo C."/>
            <person name="Kampfer P."/>
            <person name="Newman J."/>
            <person name="McQuiston J.R."/>
        </authorList>
    </citation>
    <scope>NUCLEOTIDE SEQUENCE [LARGE SCALE GENOMIC DNA]</scope>
    <source>
        <strain evidence="7 8">DSM 16927</strain>
    </source>
</reference>
<evidence type="ECO:0000313" key="8">
    <source>
        <dbReference type="Proteomes" id="UP000279541"/>
    </source>
</evidence>
<feature type="transmembrane region" description="Helical" evidence="6">
    <location>
        <begin position="117"/>
        <end position="133"/>
    </location>
</feature>
<feature type="transmembrane region" description="Helical" evidence="6">
    <location>
        <begin position="44"/>
        <end position="68"/>
    </location>
</feature>
<protein>
    <recommendedName>
        <fullName evidence="9">Membrane protein involved in the export of O-antigen and teichoic acid</fullName>
    </recommendedName>
</protein>
<organism evidence="7 8">
    <name type="scientific">Chryseobacterium joostei</name>
    <dbReference type="NCBI Taxonomy" id="112234"/>
    <lineage>
        <taxon>Bacteria</taxon>
        <taxon>Pseudomonadati</taxon>
        <taxon>Bacteroidota</taxon>
        <taxon>Flavobacteriia</taxon>
        <taxon>Flavobacteriales</taxon>
        <taxon>Weeksellaceae</taxon>
        <taxon>Chryseobacterium group</taxon>
        <taxon>Chryseobacterium</taxon>
    </lineage>
</organism>
<feature type="transmembrane region" description="Helical" evidence="6">
    <location>
        <begin position="173"/>
        <end position="192"/>
    </location>
</feature>
<feature type="transmembrane region" description="Helical" evidence="6">
    <location>
        <begin position="351"/>
        <end position="372"/>
    </location>
</feature>
<feature type="transmembrane region" description="Helical" evidence="6">
    <location>
        <begin position="80"/>
        <end position="105"/>
    </location>
</feature>
<name>A0ABM7BLS6_9FLAO</name>